<evidence type="ECO:0000256" key="2">
    <source>
        <dbReference type="ARBA" id="ARBA00022741"/>
    </source>
</evidence>
<dbReference type="InterPro" id="IPR032823">
    <property type="entry name" value="BCA_ABC_TP_C"/>
</dbReference>
<dbReference type="PROSITE" id="PS50893">
    <property type="entry name" value="ABC_TRANSPORTER_2"/>
    <property type="match status" value="1"/>
</dbReference>
<dbReference type="AlphaFoldDB" id="A0A918LCE7"/>
<dbReference type="InterPro" id="IPR027417">
    <property type="entry name" value="P-loop_NTPase"/>
</dbReference>
<dbReference type="GO" id="GO:0005886">
    <property type="term" value="C:plasma membrane"/>
    <property type="evidence" value="ECO:0007669"/>
    <property type="project" value="TreeGrafter"/>
</dbReference>
<feature type="domain" description="ABC transporter" evidence="4">
    <location>
        <begin position="20"/>
        <end position="268"/>
    </location>
</feature>
<accession>A0A918LCE7</accession>
<evidence type="ECO:0000259" key="4">
    <source>
        <dbReference type="PROSITE" id="PS50893"/>
    </source>
</evidence>
<dbReference type="InterPro" id="IPR003439">
    <property type="entry name" value="ABC_transporter-like_ATP-bd"/>
</dbReference>
<protein>
    <submittedName>
        <fullName evidence="5">ABC transporter ATP-binding protein</fullName>
    </submittedName>
</protein>
<dbReference type="FunFam" id="3.40.50.300:FF:000421">
    <property type="entry name" value="Branched-chain amino acid ABC transporter ATP-binding protein"/>
    <property type="match status" value="1"/>
</dbReference>
<dbReference type="Pfam" id="PF12399">
    <property type="entry name" value="BCA_ABC_TP_C"/>
    <property type="match status" value="1"/>
</dbReference>
<dbReference type="SMART" id="SM00382">
    <property type="entry name" value="AAA"/>
    <property type="match status" value="1"/>
</dbReference>
<dbReference type="PANTHER" id="PTHR45772">
    <property type="entry name" value="CONSERVED COMPONENT OF ABC TRANSPORTER FOR NATURAL AMINO ACIDS-RELATED"/>
    <property type="match status" value="1"/>
</dbReference>
<dbReference type="EMBL" id="BMRB01000002">
    <property type="protein sequence ID" value="GGS31321.1"/>
    <property type="molecule type" value="Genomic_DNA"/>
</dbReference>
<comment type="caution">
    <text evidence="5">The sequence shown here is derived from an EMBL/GenBank/DDBJ whole genome shotgun (WGS) entry which is preliminary data.</text>
</comment>
<dbReference type="InterPro" id="IPR051120">
    <property type="entry name" value="ABC_AA/LPS_Transport"/>
</dbReference>
<evidence type="ECO:0000256" key="1">
    <source>
        <dbReference type="ARBA" id="ARBA00022448"/>
    </source>
</evidence>
<gene>
    <name evidence="5" type="ORF">GCM10010171_26490</name>
</gene>
<keyword evidence="3 5" id="KW-0067">ATP-binding</keyword>
<dbReference type="PANTHER" id="PTHR45772:SF1">
    <property type="entry name" value="ABC TRANSPORTER ATP-BINDING PROTEIN"/>
    <property type="match status" value="1"/>
</dbReference>
<dbReference type="GO" id="GO:0016887">
    <property type="term" value="F:ATP hydrolysis activity"/>
    <property type="evidence" value="ECO:0007669"/>
    <property type="project" value="InterPro"/>
</dbReference>
<reference evidence="5" key="1">
    <citation type="journal article" date="2014" name="Int. J. Syst. Evol. Microbiol.">
        <title>Complete genome sequence of Corynebacterium casei LMG S-19264T (=DSM 44701T), isolated from a smear-ripened cheese.</title>
        <authorList>
            <consortium name="US DOE Joint Genome Institute (JGI-PGF)"/>
            <person name="Walter F."/>
            <person name="Albersmeier A."/>
            <person name="Kalinowski J."/>
            <person name="Ruckert C."/>
        </authorList>
    </citation>
    <scope>NUCLEOTIDE SEQUENCE</scope>
    <source>
        <strain evidence="5">JCM 3276</strain>
    </source>
</reference>
<dbReference type="SUPFAM" id="SSF52540">
    <property type="entry name" value="P-loop containing nucleoside triphosphate hydrolases"/>
    <property type="match status" value="1"/>
</dbReference>
<reference evidence="5" key="2">
    <citation type="submission" date="2020-09" db="EMBL/GenBank/DDBJ databases">
        <authorList>
            <person name="Sun Q."/>
            <person name="Ohkuma M."/>
        </authorList>
    </citation>
    <scope>NUCLEOTIDE SEQUENCE</scope>
    <source>
        <strain evidence="5">JCM 3276</strain>
    </source>
</reference>
<evidence type="ECO:0000256" key="3">
    <source>
        <dbReference type="ARBA" id="ARBA00022840"/>
    </source>
</evidence>
<proteinExistence type="predicted"/>
<sequence length="270" mass="28813">MERVSAPAPAASGQASGPLLAVADLTLRFGGVTALDGVGFTVAPGELLAVIGPNGAGKTSVFNCLNGVYRPQRGTIELGGQSLIGRAPAAIAGLGVARTFQNLGLFPQLSLVDNLMLGRHHLMRTGFLAGMAWWGRAKREEIEHRAAVEDVIELLELEPYRRTPAGLLPYGVAKRAELGRALAMEPRLLLLDEPVAGMNVEETEDMARYLVQARRELGLAMILVEHDMRLVMDLADRVVALDFGVVIAAGTPDEVRDDPRVVEAYLGCGA</sequence>
<keyword evidence="6" id="KW-1185">Reference proteome</keyword>
<name>A0A918LCE7_9PSEU</name>
<dbReference type="CDD" id="cd03219">
    <property type="entry name" value="ABC_Mj1267_LivG_branched"/>
    <property type="match status" value="1"/>
</dbReference>
<evidence type="ECO:0000313" key="6">
    <source>
        <dbReference type="Proteomes" id="UP000660680"/>
    </source>
</evidence>
<dbReference type="Gene3D" id="3.40.50.300">
    <property type="entry name" value="P-loop containing nucleotide triphosphate hydrolases"/>
    <property type="match status" value="1"/>
</dbReference>
<keyword evidence="1" id="KW-0813">Transport</keyword>
<dbReference type="Proteomes" id="UP000660680">
    <property type="component" value="Unassembled WGS sequence"/>
</dbReference>
<evidence type="ECO:0000313" key="5">
    <source>
        <dbReference type="EMBL" id="GGS31321.1"/>
    </source>
</evidence>
<dbReference type="RefSeq" id="WP_189210705.1">
    <property type="nucleotide sequence ID" value="NZ_BMRB01000002.1"/>
</dbReference>
<keyword evidence="2" id="KW-0547">Nucleotide-binding</keyword>
<organism evidence="5 6">
    <name type="scientific">Actinokineospora fastidiosa</name>
    <dbReference type="NCBI Taxonomy" id="1816"/>
    <lineage>
        <taxon>Bacteria</taxon>
        <taxon>Bacillati</taxon>
        <taxon>Actinomycetota</taxon>
        <taxon>Actinomycetes</taxon>
        <taxon>Pseudonocardiales</taxon>
        <taxon>Pseudonocardiaceae</taxon>
        <taxon>Actinokineospora</taxon>
    </lineage>
</organism>
<dbReference type="InterPro" id="IPR003593">
    <property type="entry name" value="AAA+_ATPase"/>
</dbReference>
<dbReference type="GO" id="GO:0005524">
    <property type="term" value="F:ATP binding"/>
    <property type="evidence" value="ECO:0007669"/>
    <property type="project" value="UniProtKB-KW"/>
</dbReference>
<dbReference type="Pfam" id="PF00005">
    <property type="entry name" value="ABC_tran"/>
    <property type="match status" value="1"/>
</dbReference>